<evidence type="ECO:0000313" key="9">
    <source>
        <dbReference type="EMBL" id="QTR44700.1"/>
    </source>
</evidence>
<keyword evidence="5" id="KW-0408">Iron</keyword>
<accession>A0ABX7WUU6</accession>
<dbReference type="EMBL" id="CP072801">
    <property type="protein sequence ID" value="QTR44700.1"/>
    <property type="molecule type" value="Genomic_DNA"/>
</dbReference>
<keyword evidence="6" id="KW-0411">Iron-sulfur</keyword>
<feature type="domain" description="Rieske" evidence="8">
    <location>
        <begin position="4"/>
        <end position="100"/>
    </location>
</feature>
<dbReference type="InterPro" id="IPR017941">
    <property type="entry name" value="Rieske_2Fe-2S"/>
</dbReference>
<name>A0ABX7WUU6_9GAMM</name>
<dbReference type="SUPFAM" id="SSF50022">
    <property type="entry name" value="ISP domain"/>
    <property type="match status" value="1"/>
</dbReference>
<dbReference type="InterPro" id="IPR043578">
    <property type="entry name" value="GltB_archl_type"/>
</dbReference>
<proteinExistence type="inferred from homology"/>
<organism evidence="9 10">
    <name type="scientific">Thiothrix litoralis</name>
    <dbReference type="NCBI Taxonomy" id="2891210"/>
    <lineage>
        <taxon>Bacteria</taxon>
        <taxon>Pseudomonadati</taxon>
        <taxon>Pseudomonadota</taxon>
        <taxon>Gammaproteobacteria</taxon>
        <taxon>Thiotrichales</taxon>
        <taxon>Thiotrichaceae</taxon>
        <taxon>Thiothrix</taxon>
    </lineage>
</organism>
<evidence type="ECO:0000259" key="8">
    <source>
        <dbReference type="PROSITE" id="PS51296"/>
    </source>
</evidence>
<keyword evidence="2" id="KW-0001">2Fe-2S</keyword>
<dbReference type="SUPFAM" id="SSF51395">
    <property type="entry name" value="FMN-linked oxidoreductases"/>
    <property type="match status" value="1"/>
</dbReference>
<dbReference type="InterPro" id="IPR013785">
    <property type="entry name" value="Aldolase_TIM"/>
</dbReference>
<dbReference type="Pfam" id="PF00355">
    <property type="entry name" value="Rieske"/>
    <property type="match status" value="1"/>
</dbReference>
<reference evidence="9 10" key="1">
    <citation type="submission" date="2021-04" db="EMBL/GenBank/DDBJ databases">
        <title>Genomics, taxonomy and metabolism of representatives of sulfur bacteria of the genus Thiothrix: Thiothrix fructosivorans QT, Thiothrix unzii A1T and three new species, Thiothrix subterranea sp. nov., Thiothrix litoralis sp. nov. and 'Candidatus Thiothrix anitrata' sp. nov.</title>
        <authorList>
            <person name="Ravin N.V."/>
            <person name="Smolyakov D."/>
            <person name="Rudenko T.S."/>
            <person name="Mardanov A.V."/>
            <person name="Beletsky A.V."/>
            <person name="Markov N.D."/>
            <person name="Fomenkov A.I."/>
            <person name="Roberts R.J."/>
            <person name="Karnachuk O.V."/>
            <person name="Novikov A."/>
            <person name="Grabovich M.Y."/>
        </authorList>
    </citation>
    <scope>NUCLEOTIDE SEQUENCE [LARGE SCALE GENOMIC DNA]</scope>
    <source>
        <strain evidence="9 10">AS</strain>
    </source>
</reference>
<dbReference type="PIRSF" id="PIRSF006429">
    <property type="entry name" value="GOGAT_lg_2"/>
    <property type="match status" value="1"/>
</dbReference>
<dbReference type="Gene3D" id="2.102.10.10">
    <property type="entry name" value="Rieske [2Fe-2S] iron-sulphur domain"/>
    <property type="match status" value="1"/>
</dbReference>
<dbReference type="Pfam" id="PF01645">
    <property type="entry name" value="Glu_synthase"/>
    <property type="match status" value="1"/>
</dbReference>
<sequence>MTEVVIANWDALKPGKPAYALVANVDLVVIRWSDEQKVSVLYGRCQHRGALLADGYIDGDNLICSLHGWDYRYKGGVSEYNNEESLHKFRAWIEDNKVWVDEKEIAKWEKQNPQAYNRESYQGLYQDIHGGEEEIQVQTIKQLSQMNKPGKHDFGEVAAMGVPVQTLPRWDDIQLLTAQLHRFPLEDNAEVATQTIIGKQANCPLTLDIPLFVTDMSFGALSQEAKLALASGAELAGTGICSGEGGMLPEEQAANSRYFYEYASGRFGFSMDKVKRCQAFHFKLGQATKTGTGGLLPGKKVTARIAEIRGVKEGEDVTSPARIPGLETLDDYRRFAEEVREATNGIPIGVKLSAQHIEADIEAALNMGVDYIILDGRGGGTGASALLFRDHISVPTLPALARARRYLDEHANGKVSLIVTGGLRTPPDFIKALALGADAIALGNAALQAIGCLGMRACHTNKCPVGIATQDIHFRRRLLVEKSAEQLNNFFRASTHLMQVMARACGHTHLHDFSKRDLTTWNRDMALLTGIAYGGYTAVNP</sequence>
<evidence type="ECO:0000256" key="6">
    <source>
        <dbReference type="ARBA" id="ARBA00023014"/>
    </source>
</evidence>
<evidence type="ECO:0000256" key="5">
    <source>
        <dbReference type="ARBA" id="ARBA00023004"/>
    </source>
</evidence>
<evidence type="ECO:0000256" key="3">
    <source>
        <dbReference type="ARBA" id="ARBA00022723"/>
    </source>
</evidence>
<dbReference type="PROSITE" id="PS51296">
    <property type="entry name" value="RIESKE"/>
    <property type="match status" value="1"/>
</dbReference>
<dbReference type="InterPro" id="IPR024188">
    <property type="entry name" value="GltB"/>
</dbReference>
<dbReference type="CDD" id="cd02808">
    <property type="entry name" value="GltS_FMN"/>
    <property type="match status" value="1"/>
</dbReference>
<dbReference type="InterPro" id="IPR002932">
    <property type="entry name" value="Glu_synthdom"/>
</dbReference>
<protein>
    <submittedName>
        <fullName evidence="9">Alpha-hydroxy-acid oxidizing protein</fullName>
    </submittedName>
</protein>
<evidence type="ECO:0000256" key="7">
    <source>
        <dbReference type="PIRNR" id="PIRNR006429"/>
    </source>
</evidence>
<dbReference type="PIRSF" id="PIRSF500061">
    <property type="entry name" value="GOGAT_lg2_archl"/>
    <property type="match status" value="1"/>
</dbReference>
<keyword evidence="10" id="KW-1185">Reference proteome</keyword>
<dbReference type="RefSeq" id="WP_210221157.1">
    <property type="nucleotide sequence ID" value="NZ_CP072801.1"/>
</dbReference>
<keyword evidence="3" id="KW-0479">Metal-binding</keyword>
<dbReference type="Proteomes" id="UP000672039">
    <property type="component" value="Chromosome"/>
</dbReference>
<evidence type="ECO:0000256" key="2">
    <source>
        <dbReference type="ARBA" id="ARBA00022714"/>
    </source>
</evidence>
<dbReference type="InterPro" id="IPR036922">
    <property type="entry name" value="Rieske_2Fe-2S_sf"/>
</dbReference>
<keyword evidence="4" id="KW-0560">Oxidoreductase</keyword>
<evidence type="ECO:0000256" key="1">
    <source>
        <dbReference type="ARBA" id="ARBA00009716"/>
    </source>
</evidence>
<evidence type="ECO:0000256" key="4">
    <source>
        <dbReference type="ARBA" id="ARBA00023002"/>
    </source>
</evidence>
<dbReference type="PANTHER" id="PTHR43819">
    <property type="entry name" value="ARCHAEAL-TYPE GLUTAMATE SYNTHASE [NADPH]"/>
    <property type="match status" value="1"/>
</dbReference>
<gene>
    <name evidence="9" type="ORF">J9253_11685</name>
</gene>
<dbReference type="PANTHER" id="PTHR43819:SF1">
    <property type="entry name" value="ARCHAEAL-TYPE GLUTAMATE SYNTHASE [NADPH]"/>
    <property type="match status" value="1"/>
</dbReference>
<evidence type="ECO:0000313" key="10">
    <source>
        <dbReference type="Proteomes" id="UP000672039"/>
    </source>
</evidence>
<comment type="similarity">
    <text evidence="1 7">Belongs to the glutamate synthase family.</text>
</comment>
<dbReference type="Gene3D" id="3.20.20.70">
    <property type="entry name" value="Aldolase class I"/>
    <property type="match status" value="1"/>
</dbReference>